<feature type="transmembrane region" description="Helical" evidence="1">
    <location>
        <begin position="44"/>
        <end position="70"/>
    </location>
</feature>
<accession>A0AAN9AH91</accession>
<dbReference type="InterPro" id="IPR007110">
    <property type="entry name" value="Ig-like_dom"/>
</dbReference>
<dbReference type="AlphaFoldDB" id="A0AAN9AH91"/>
<keyword evidence="1" id="KW-1133">Transmembrane helix</keyword>
<feature type="domain" description="Ig-like" evidence="2">
    <location>
        <begin position="75"/>
        <end position="185"/>
    </location>
</feature>
<dbReference type="PROSITE" id="PS50835">
    <property type="entry name" value="IG_LIKE"/>
    <property type="match status" value="1"/>
</dbReference>
<gene>
    <name evidence="3" type="ORF">SK128_005477</name>
</gene>
<dbReference type="Proteomes" id="UP001381693">
    <property type="component" value="Unassembled WGS sequence"/>
</dbReference>
<keyword evidence="1" id="KW-0812">Transmembrane</keyword>
<name>A0AAN9AH91_HALRR</name>
<dbReference type="Gene3D" id="2.60.40.10">
    <property type="entry name" value="Immunoglobulins"/>
    <property type="match status" value="1"/>
</dbReference>
<evidence type="ECO:0000256" key="1">
    <source>
        <dbReference type="SAM" id="Phobius"/>
    </source>
</evidence>
<evidence type="ECO:0000313" key="3">
    <source>
        <dbReference type="EMBL" id="KAK7086799.1"/>
    </source>
</evidence>
<protein>
    <recommendedName>
        <fullName evidence="2">Ig-like domain-containing protein</fullName>
    </recommendedName>
</protein>
<comment type="caution">
    <text evidence="3">The sequence shown here is derived from an EMBL/GenBank/DDBJ whole genome shotgun (WGS) entry which is preliminary data.</text>
</comment>
<organism evidence="3 4">
    <name type="scientific">Halocaridina rubra</name>
    <name type="common">Hawaiian red shrimp</name>
    <dbReference type="NCBI Taxonomy" id="373956"/>
    <lineage>
        <taxon>Eukaryota</taxon>
        <taxon>Metazoa</taxon>
        <taxon>Ecdysozoa</taxon>
        <taxon>Arthropoda</taxon>
        <taxon>Crustacea</taxon>
        <taxon>Multicrustacea</taxon>
        <taxon>Malacostraca</taxon>
        <taxon>Eumalacostraca</taxon>
        <taxon>Eucarida</taxon>
        <taxon>Decapoda</taxon>
        <taxon>Pleocyemata</taxon>
        <taxon>Caridea</taxon>
        <taxon>Atyoidea</taxon>
        <taxon>Atyidae</taxon>
        <taxon>Halocaridina</taxon>
    </lineage>
</organism>
<reference evidence="3 4" key="1">
    <citation type="submission" date="2023-11" db="EMBL/GenBank/DDBJ databases">
        <title>Halocaridina rubra genome assembly.</title>
        <authorList>
            <person name="Smith C."/>
        </authorList>
    </citation>
    <scope>NUCLEOTIDE SEQUENCE [LARGE SCALE GENOMIC DNA]</scope>
    <source>
        <strain evidence="3">EP-1</strain>
        <tissue evidence="3">Whole</tissue>
    </source>
</reference>
<sequence length="191" mass="21726">MLTGWSIWAYRVDGEKKYRKLWYKRQLPNELQSISLKKKSCDNFLVTIIMSSIMQFTVVKTAVLLLLAYFSASHPLDQQRILGSPVIVNGTAVALKSYQNAFVYCKAEVSTSDNLHHVKIVWQDPAGNIISPWRANARVYVLGTGTHVPHSYLVFQDFTSTHAGMYTCLLKHEGENINTSTIEVQWSSRRT</sequence>
<proteinExistence type="predicted"/>
<dbReference type="SUPFAM" id="SSF48726">
    <property type="entry name" value="Immunoglobulin"/>
    <property type="match status" value="1"/>
</dbReference>
<dbReference type="InterPro" id="IPR013783">
    <property type="entry name" value="Ig-like_fold"/>
</dbReference>
<evidence type="ECO:0000259" key="2">
    <source>
        <dbReference type="PROSITE" id="PS50835"/>
    </source>
</evidence>
<dbReference type="EMBL" id="JAXCGZ010000079">
    <property type="protein sequence ID" value="KAK7086799.1"/>
    <property type="molecule type" value="Genomic_DNA"/>
</dbReference>
<evidence type="ECO:0000313" key="4">
    <source>
        <dbReference type="Proteomes" id="UP001381693"/>
    </source>
</evidence>
<keyword evidence="4" id="KW-1185">Reference proteome</keyword>
<dbReference type="InterPro" id="IPR036179">
    <property type="entry name" value="Ig-like_dom_sf"/>
</dbReference>
<keyword evidence="1" id="KW-0472">Membrane</keyword>